<dbReference type="EMBL" id="CP001044">
    <property type="protein sequence ID" value="ACC73850.1"/>
    <property type="molecule type" value="Genomic_DNA"/>
</dbReference>
<sequence>MHSQHTPPQNTPCDVDRPDDPQPAAAASNPDDKPRPEALAARAPEAGANVVLQDPITCADLLKEISAAFTQADEQLLMHSIARGEPKDACVILCLLIGVKQRIVERRKAEAEATACKRHPDDNRGGEVAPRHRTFVIGLEQ</sequence>
<reference evidence="3" key="1">
    <citation type="journal article" date="2014" name="Stand. Genomic Sci.">
        <title>Complete genome sequence of Burkholderia phymatum STM815(T), a broad host range and efficient nitrogen-fixing symbiont of Mimosa species.</title>
        <authorList>
            <person name="Moulin L."/>
            <person name="Klonowska A."/>
            <person name="Caroline B."/>
            <person name="Booth K."/>
            <person name="Vriezen J.A."/>
            <person name="Melkonian R."/>
            <person name="James E.K."/>
            <person name="Young J.P."/>
            <person name="Bena G."/>
            <person name="Hauser L."/>
            <person name="Land M."/>
            <person name="Kyrpides N."/>
            <person name="Bruce D."/>
            <person name="Chain P."/>
            <person name="Copeland A."/>
            <person name="Pitluck S."/>
            <person name="Woyke T."/>
            <person name="Lizotte-Waniewski M."/>
            <person name="Bristow J."/>
            <person name="Riley M."/>
        </authorList>
    </citation>
    <scope>NUCLEOTIDE SEQUENCE [LARGE SCALE GENOMIC DNA]</scope>
    <source>
        <strain evidence="3">DSM 17167 / CIP 108236 / LMG 21445 / STM815</strain>
    </source>
</reference>
<dbReference type="RefSeq" id="WP_012404019.1">
    <property type="nucleotide sequence ID" value="NC_010623.1"/>
</dbReference>
<accession>B2JRT1</accession>
<dbReference type="KEGG" id="bph:Bphy_4741"/>
<proteinExistence type="predicted"/>
<feature type="region of interest" description="Disordered" evidence="1">
    <location>
        <begin position="1"/>
        <end position="38"/>
    </location>
</feature>
<name>B2JRT1_PARP8</name>
<dbReference type="STRING" id="391038.Bphy_4741"/>
<evidence type="ECO:0000313" key="2">
    <source>
        <dbReference type="EMBL" id="ACC73850.1"/>
    </source>
</evidence>
<gene>
    <name evidence="2" type="ordered locus">Bphy_4741</name>
</gene>
<feature type="compositionally biased region" description="Polar residues" evidence="1">
    <location>
        <begin position="1"/>
        <end position="12"/>
    </location>
</feature>
<organism evidence="2 3">
    <name type="scientific">Paraburkholderia phymatum (strain DSM 17167 / CIP 108236 / LMG 21445 / STM815)</name>
    <name type="common">Burkholderia phymatum</name>
    <dbReference type="NCBI Taxonomy" id="391038"/>
    <lineage>
        <taxon>Bacteria</taxon>
        <taxon>Pseudomonadati</taxon>
        <taxon>Pseudomonadota</taxon>
        <taxon>Betaproteobacteria</taxon>
        <taxon>Burkholderiales</taxon>
        <taxon>Burkholderiaceae</taxon>
        <taxon>Paraburkholderia</taxon>
    </lineage>
</organism>
<evidence type="ECO:0000256" key="1">
    <source>
        <dbReference type="SAM" id="MobiDB-lite"/>
    </source>
</evidence>
<dbReference type="AlphaFoldDB" id="B2JRT1"/>
<keyword evidence="3" id="KW-1185">Reference proteome</keyword>
<dbReference type="Proteomes" id="UP000001192">
    <property type="component" value="Chromosome 2"/>
</dbReference>
<dbReference type="HOGENOM" id="CLU_1821767_0_0_4"/>
<protein>
    <submittedName>
        <fullName evidence="2">Uncharacterized protein</fullName>
    </submittedName>
</protein>
<evidence type="ECO:0000313" key="3">
    <source>
        <dbReference type="Proteomes" id="UP000001192"/>
    </source>
</evidence>